<dbReference type="GO" id="GO:0046872">
    <property type="term" value="F:metal ion binding"/>
    <property type="evidence" value="ECO:0007669"/>
    <property type="project" value="UniProtKB-KW"/>
</dbReference>
<evidence type="ECO:0000256" key="6">
    <source>
        <dbReference type="ARBA" id="ARBA00022723"/>
    </source>
</evidence>
<dbReference type="InterPro" id="IPR005804">
    <property type="entry name" value="FA_desaturase_dom"/>
</dbReference>
<evidence type="ECO:0000256" key="5">
    <source>
        <dbReference type="ARBA" id="ARBA00022692"/>
    </source>
</evidence>
<dbReference type="PANTHER" id="PTHR38674:SF1">
    <property type="entry name" value="ALKANE 1-MONOOXYGENASE 1"/>
    <property type="match status" value="1"/>
</dbReference>
<gene>
    <name evidence="14" type="ORF">BJ971_005068</name>
</gene>
<organism evidence="14 15">
    <name type="scientific">Actinoplanes digitatis</name>
    <dbReference type="NCBI Taxonomy" id="1868"/>
    <lineage>
        <taxon>Bacteria</taxon>
        <taxon>Bacillati</taxon>
        <taxon>Actinomycetota</taxon>
        <taxon>Actinomycetes</taxon>
        <taxon>Micromonosporales</taxon>
        <taxon>Micromonosporaceae</taxon>
        <taxon>Actinoplanes</taxon>
    </lineage>
</organism>
<evidence type="ECO:0000256" key="3">
    <source>
        <dbReference type="ARBA" id="ARBA00022475"/>
    </source>
</evidence>
<keyword evidence="11 12" id="KW-0472">Membrane</keyword>
<keyword evidence="6" id="KW-0479">Metal-binding</keyword>
<evidence type="ECO:0000256" key="8">
    <source>
        <dbReference type="ARBA" id="ARBA00023002"/>
    </source>
</evidence>
<evidence type="ECO:0000256" key="11">
    <source>
        <dbReference type="ARBA" id="ARBA00023136"/>
    </source>
</evidence>
<evidence type="ECO:0000256" key="4">
    <source>
        <dbReference type="ARBA" id="ARBA00022519"/>
    </source>
</evidence>
<feature type="transmembrane region" description="Helical" evidence="12">
    <location>
        <begin position="80"/>
        <end position="104"/>
    </location>
</feature>
<evidence type="ECO:0000313" key="15">
    <source>
        <dbReference type="Proteomes" id="UP000578112"/>
    </source>
</evidence>
<sequence length="376" mass="42176">MDVSAYVWRDTRRPLWTLALVVPALPFVALLLVAATGSSSGWWLTPVFILGVIPVIDLLIGDDRRNPPEDAVPALQASRYYRWITYLFLPAQFVALVMACAVWTRGPGPAGAVGLVLTAGLVNGIAINTAHELGHKRESVERWLSKIALAPTGYGHFFVEHNRGHHVRVATPEDPASSRLGESYYRFWPRTVLGSLRSAWRLETARHRLRGRTPWSVRNEILHAWAMTVALFAVLTLGFGPGVLPFLLLQAVVGLSVLEAVNYLEHYGLLRQRNAAGRYERVDPRHSWNSDRLTTNVFLFQLQRHSDHHANPLRRYQSLRSFDVSPQLPAGYATMLLVALIPPLWRRMMDHRVLAHYGGDATLANTAPDYPVLTPE</sequence>
<dbReference type="Pfam" id="PF00487">
    <property type="entry name" value="FA_desaturase"/>
    <property type="match status" value="1"/>
</dbReference>
<keyword evidence="10 14" id="KW-0503">Monooxygenase</keyword>
<name>A0A7W7MS90_9ACTN</name>
<evidence type="ECO:0000256" key="10">
    <source>
        <dbReference type="ARBA" id="ARBA00023033"/>
    </source>
</evidence>
<dbReference type="Proteomes" id="UP000578112">
    <property type="component" value="Unassembled WGS sequence"/>
</dbReference>
<evidence type="ECO:0000259" key="13">
    <source>
        <dbReference type="Pfam" id="PF00487"/>
    </source>
</evidence>
<keyword evidence="7 12" id="KW-1133">Transmembrane helix</keyword>
<accession>A0A7W7MS90</accession>
<feature type="transmembrane region" description="Helical" evidence="12">
    <location>
        <begin position="15"/>
        <end position="35"/>
    </location>
</feature>
<evidence type="ECO:0000256" key="1">
    <source>
        <dbReference type="ARBA" id="ARBA00004429"/>
    </source>
</evidence>
<dbReference type="InterPro" id="IPR033885">
    <property type="entry name" value="AlkB/XylM"/>
</dbReference>
<comment type="caution">
    <text evidence="14">The sequence shown here is derived from an EMBL/GenBank/DDBJ whole genome shotgun (WGS) entry which is preliminary data.</text>
</comment>
<dbReference type="EC" id="1.14.15.3" evidence="14"/>
<dbReference type="GO" id="GO:0006629">
    <property type="term" value="P:lipid metabolic process"/>
    <property type="evidence" value="ECO:0007669"/>
    <property type="project" value="InterPro"/>
</dbReference>
<dbReference type="GO" id="GO:0005886">
    <property type="term" value="C:plasma membrane"/>
    <property type="evidence" value="ECO:0007669"/>
    <property type="project" value="UniProtKB-SubCell"/>
</dbReference>
<evidence type="ECO:0000256" key="7">
    <source>
        <dbReference type="ARBA" id="ARBA00022989"/>
    </source>
</evidence>
<comment type="similarity">
    <text evidence="2">Belongs to the fatty acid desaturase type 1 family. AlkB subfamily.</text>
</comment>
<keyword evidence="4" id="KW-0997">Cell inner membrane</keyword>
<evidence type="ECO:0000256" key="2">
    <source>
        <dbReference type="ARBA" id="ARBA00010823"/>
    </source>
</evidence>
<dbReference type="RefSeq" id="WP_184995695.1">
    <property type="nucleotide sequence ID" value="NZ_BOMK01000003.1"/>
</dbReference>
<evidence type="ECO:0000313" key="14">
    <source>
        <dbReference type="EMBL" id="MBB4764512.1"/>
    </source>
</evidence>
<feature type="domain" description="Fatty acid desaturase" evidence="13">
    <location>
        <begin position="112"/>
        <end position="335"/>
    </location>
</feature>
<dbReference type="GO" id="GO:0004497">
    <property type="term" value="F:monooxygenase activity"/>
    <property type="evidence" value="ECO:0007669"/>
    <property type="project" value="UniProtKB-KW"/>
</dbReference>
<feature type="transmembrane region" description="Helical" evidence="12">
    <location>
        <begin position="324"/>
        <end position="345"/>
    </location>
</feature>
<protein>
    <submittedName>
        <fullName evidence="14">Alkane 1-monooxygenase</fullName>
        <ecNumber evidence="14">1.14.15.3</ecNumber>
    </submittedName>
</protein>
<proteinExistence type="inferred from homology"/>
<dbReference type="PANTHER" id="PTHR38674">
    <property type="entry name" value="ALKANE 1-MONOOXYGENASE 1"/>
    <property type="match status" value="1"/>
</dbReference>
<keyword evidence="8 14" id="KW-0560">Oxidoreductase</keyword>
<keyword evidence="9" id="KW-0408">Iron</keyword>
<feature type="transmembrane region" description="Helical" evidence="12">
    <location>
        <begin position="221"/>
        <end position="240"/>
    </location>
</feature>
<dbReference type="CDD" id="cd03512">
    <property type="entry name" value="Alkane-hydroxylase"/>
    <property type="match status" value="1"/>
</dbReference>
<reference evidence="14 15" key="1">
    <citation type="submission" date="2020-08" db="EMBL/GenBank/DDBJ databases">
        <title>Sequencing the genomes of 1000 actinobacteria strains.</title>
        <authorList>
            <person name="Klenk H.-P."/>
        </authorList>
    </citation>
    <scope>NUCLEOTIDE SEQUENCE [LARGE SCALE GENOMIC DNA]</scope>
    <source>
        <strain evidence="14 15">DSM 43149</strain>
    </source>
</reference>
<dbReference type="EMBL" id="JACHNH010000001">
    <property type="protein sequence ID" value="MBB4764512.1"/>
    <property type="molecule type" value="Genomic_DNA"/>
</dbReference>
<comment type="subcellular location">
    <subcellularLocation>
        <location evidence="1">Cell inner membrane</location>
        <topology evidence="1">Multi-pass membrane protein</topology>
    </subcellularLocation>
</comment>
<feature type="transmembrane region" description="Helical" evidence="12">
    <location>
        <begin position="110"/>
        <end position="130"/>
    </location>
</feature>
<feature type="transmembrane region" description="Helical" evidence="12">
    <location>
        <begin position="41"/>
        <end position="60"/>
    </location>
</feature>
<keyword evidence="5 12" id="KW-0812">Transmembrane</keyword>
<dbReference type="AlphaFoldDB" id="A0A7W7MS90"/>
<evidence type="ECO:0000256" key="9">
    <source>
        <dbReference type="ARBA" id="ARBA00023004"/>
    </source>
</evidence>
<evidence type="ECO:0000256" key="12">
    <source>
        <dbReference type="SAM" id="Phobius"/>
    </source>
</evidence>
<keyword evidence="3" id="KW-1003">Cell membrane</keyword>
<keyword evidence="15" id="KW-1185">Reference proteome</keyword>